<proteinExistence type="predicted"/>
<dbReference type="AlphaFoldDB" id="A0A5J4V8Y8"/>
<dbReference type="Proteomes" id="UP000324800">
    <property type="component" value="Unassembled WGS sequence"/>
</dbReference>
<accession>A0A5J4V8Y8</accession>
<comment type="caution">
    <text evidence="1">The sequence shown here is derived from an EMBL/GenBank/DDBJ whole genome shotgun (WGS) entry which is preliminary data.</text>
</comment>
<name>A0A5J4V8Y8_9EUKA</name>
<gene>
    <name evidence="1" type="ORF">EZS28_025504</name>
</gene>
<protein>
    <submittedName>
        <fullName evidence="1">Uncharacterized protein</fullName>
    </submittedName>
</protein>
<organism evidence="1 2">
    <name type="scientific">Streblomastix strix</name>
    <dbReference type="NCBI Taxonomy" id="222440"/>
    <lineage>
        <taxon>Eukaryota</taxon>
        <taxon>Metamonada</taxon>
        <taxon>Preaxostyla</taxon>
        <taxon>Oxymonadida</taxon>
        <taxon>Streblomastigidae</taxon>
        <taxon>Streblomastix</taxon>
    </lineage>
</organism>
<sequence>MTVPKEYNVQGSLNGLGPDVLMDVLGETLYAKDAQKLVGVSKQTLKLKERPRFMNISETFIHGLNVPNKTKDGETVYEDGQSDGTSFIHTNSNDNWCTVTIDPIVETGISKFEFDYWYL</sequence>
<reference evidence="1 2" key="1">
    <citation type="submission" date="2019-03" db="EMBL/GenBank/DDBJ databases">
        <title>Single cell metagenomics reveals metabolic interactions within the superorganism composed of flagellate Streblomastix strix and complex community of Bacteroidetes bacteria on its surface.</title>
        <authorList>
            <person name="Treitli S.C."/>
            <person name="Kolisko M."/>
            <person name="Husnik F."/>
            <person name="Keeling P."/>
            <person name="Hampl V."/>
        </authorList>
    </citation>
    <scope>NUCLEOTIDE SEQUENCE [LARGE SCALE GENOMIC DNA]</scope>
    <source>
        <strain evidence="1">ST1C</strain>
    </source>
</reference>
<dbReference type="EMBL" id="SNRW01008796">
    <property type="protein sequence ID" value="KAA6378969.1"/>
    <property type="molecule type" value="Genomic_DNA"/>
</dbReference>
<evidence type="ECO:0000313" key="1">
    <source>
        <dbReference type="EMBL" id="KAA6378969.1"/>
    </source>
</evidence>
<evidence type="ECO:0000313" key="2">
    <source>
        <dbReference type="Proteomes" id="UP000324800"/>
    </source>
</evidence>